<evidence type="ECO:0000256" key="2">
    <source>
        <dbReference type="ARBA" id="ARBA00022475"/>
    </source>
</evidence>
<dbReference type="GO" id="GO:0005886">
    <property type="term" value="C:plasma membrane"/>
    <property type="evidence" value="ECO:0007669"/>
    <property type="project" value="UniProtKB-SubCell"/>
</dbReference>
<comment type="similarity">
    <text evidence="6">Belongs to the ABC-4 integral membrane protein family.</text>
</comment>
<feature type="transmembrane region" description="Helical" evidence="7">
    <location>
        <begin position="281"/>
        <end position="309"/>
    </location>
</feature>
<keyword evidence="10" id="KW-0067">ATP-binding</keyword>
<evidence type="ECO:0000313" key="10">
    <source>
        <dbReference type="EMBL" id="KKS82727.1"/>
    </source>
</evidence>
<feature type="domain" description="ABC3 transporter permease C-terminal" evidence="8">
    <location>
        <begin position="288"/>
        <end position="407"/>
    </location>
</feature>
<accession>A0A0G1CB08</accession>
<dbReference type="Proteomes" id="UP000034810">
    <property type="component" value="Unassembled WGS sequence"/>
</dbReference>
<dbReference type="AlphaFoldDB" id="A0A0G1CB08"/>
<proteinExistence type="inferred from homology"/>
<evidence type="ECO:0000256" key="3">
    <source>
        <dbReference type="ARBA" id="ARBA00022692"/>
    </source>
</evidence>
<evidence type="ECO:0000256" key="5">
    <source>
        <dbReference type="ARBA" id="ARBA00023136"/>
    </source>
</evidence>
<gene>
    <name evidence="10" type="ORF">UV58_C0006G0026</name>
</gene>
<evidence type="ECO:0000259" key="9">
    <source>
        <dbReference type="Pfam" id="PF12704"/>
    </source>
</evidence>
<keyword evidence="3 7" id="KW-0812">Transmembrane</keyword>
<evidence type="ECO:0000256" key="1">
    <source>
        <dbReference type="ARBA" id="ARBA00004651"/>
    </source>
</evidence>
<feature type="transmembrane region" description="Helical" evidence="7">
    <location>
        <begin position="375"/>
        <end position="397"/>
    </location>
</feature>
<feature type="transmembrane region" description="Helical" evidence="7">
    <location>
        <begin position="21"/>
        <end position="42"/>
    </location>
</feature>
<evidence type="ECO:0000256" key="6">
    <source>
        <dbReference type="ARBA" id="ARBA00038076"/>
    </source>
</evidence>
<sequence length="414" mass="45174">MILFHDILKMTLRDLAVRKNRSALTILGIVIGITSIMVVMSVGKGAQEYVLGEIQRFGPNNVFILPGKEPSGPTGAMGTLLNDSLKERDIDDLSSKSNVPQAVSVIPYVFGSVSLSVGQEIERSMIIGSTVGSQKNFDLKLAEGRFFDEFDLNDKARVVIIGDEIRKKLFENSEAVGQKINIKNLDFQIIGVLAQKSKGSFIDFNDSLIAPYTAIQQDILGIRHFQRVAVEAQSEESIPTVVADIKMTLRENHKIEDPEDDDFNIQTQEDIAKTVGTITGILTVLLFSVAAISLVVGGVGIMNIMLVSVTERTREIGLRKSIGATNKNILTQFLAEALFLTISGGIIGVLLGTSLTYLGIYFVQEFAQIDFPFTFSFNGAVIGILVSSFIGLAFGVFPARQASRKSPVEALRYE</sequence>
<dbReference type="PANTHER" id="PTHR30572">
    <property type="entry name" value="MEMBRANE COMPONENT OF TRANSPORTER-RELATED"/>
    <property type="match status" value="1"/>
</dbReference>
<feature type="domain" description="MacB-like periplasmic core" evidence="9">
    <location>
        <begin position="22"/>
        <end position="246"/>
    </location>
</feature>
<evidence type="ECO:0000256" key="4">
    <source>
        <dbReference type="ARBA" id="ARBA00022989"/>
    </source>
</evidence>
<evidence type="ECO:0000313" key="11">
    <source>
        <dbReference type="Proteomes" id="UP000034810"/>
    </source>
</evidence>
<feature type="transmembrane region" description="Helical" evidence="7">
    <location>
        <begin position="330"/>
        <end position="363"/>
    </location>
</feature>
<dbReference type="PANTHER" id="PTHR30572:SF4">
    <property type="entry name" value="ABC TRANSPORTER PERMEASE YTRF"/>
    <property type="match status" value="1"/>
</dbReference>
<organism evidence="10 11">
    <name type="scientific">Candidatus Wolfebacteria bacterium GW2011_GWC1_43_10</name>
    <dbReference type="NCBI Taxonomy" id="1619011"/>
    <lineage>
        <taxon>Bacteria</taxon>
        <taxon>Candidatus Wolfeibacteriota</taxon>
    </lineage>
</organism>
<keyword evidence="2" id="KW-1003">Cell membrane</keyword>
<evidence type="ECO:0000256" key="7">
    <source>
        <dbReference type="SAM" id="Phobius"/>
    </source>
</evidence>
<dbReference type="GO" id="GO:0005524">
    <property type="term" value="F:ATP binding"/>
    <property type="evidence" value="ECO:0007669"/>
    <property type="project" value="UniProtKB-KW"/>
</dbReference>
<comment type="subcellular location">
    <subcellularLocation>
        <location evidence="1">Cell membrane</location>
        <topology evidence="1">Multi-pass membrane protein</topology>
    </subcellularLocation>
</comment>
<dbReference type="Pfam" id="PF12704">
    <property type="entry name" value="MacB_PCD"/>
    <property type="match status" value="1"/>
</dbReference>
<dbReference type="GO" id="GO:0022857">
    <property type="term" value="F:transmembrane transporter activity"/>
    <property type="evidence" value="ECO:0007669"/>
    <property type="project" value="TreeGrafter"/>
</dbReference>
<comment type="caution">
    <text evidence="10">The sequence shown here is derived from an EMBL/GenBank/DDBJ whole genome shotgun (WGS) entry which is preliminary data.</text>
</comment>
<protein>
    <submittedName>
        <fullName evidence="10">Macrolide export ATP-binding/permease protein MacB</fullName>
    </submittedName>
</protein>
<dbReference type="EMBL" id="LCFA01000006">
    <property type="protein sequence ID" value="KKS82727.1"/>
    <property type="molecule type" value="Genomic_DNA"/>
</dbReference>
<name>A0A0G1CB08_9BACT</name>
<keyword evidence="5 7" id="KW-0472">Membrane</keyword>
<dbReference type="InterPro" id="IPR050250">
    <property type="entry name" value="Macrolide_Exporter_MacB"/>
</dbReference>
<dbReference type="InterPro" id="IPR003838">
    <property type="entry name" value="ABC3_permease_C"/>
</dbReference>
<dbReference type="InterPro" id="IPR025857">
    <property type="entry name" value="MacB_PCD"/>
</dbReference>
<evidence type="ECO:0000259" key="8">
    <source>
        <dbReference type="Pfam" id="PF02687"/>
    </source>
</evidence>
<keyword evidence="10" id="KW-0547">Nucleotide-binding</keyword>
<keyword evidence="4 7" id="KW-1133">Transmembrane helix</keyword>
<reference evidence="10 11" key="1">
    <citation type="journal article" date="2015" name="Nature">
        <title>rRNA introns, odd ribosomes, and small enigmatic genomes across a large radiation of phyla.</title>
        <authorList>
            <person name="Brown C.T."/>
            <person name="Hug L.A."/>
            <person name="Thomas B.C."/>
            <person name="Sharon I."/>
            <person name="Castelle C.J."/>
            <person name="Singh A."/>
            <person name="Wilkins M.J."/>
            <person name="Williams K.H."/>
            <person name="Banfield J.F."/>
        </authorList>
    </citation>
    <scope>NUCLEOTIDE SEQUENCE [LARGE SCALE GENOMIC DNA]</scope>
</reference>
<dbReference type="Pfam" id="PF02687">
    <property type="entry name" value="FtsX"/>
    <property type="match status" value="1"/>
</dbReference>